<dbReference type="PANTHER" id="PTHR43649">
    <property type="entry name" value="ARABINOSE-BINDING PROTEIN-RELATED"/>
    <property type="match status" value="1"/>
</dbReference>
<sequence length="491" mass="54417">MKKSLLLKIICLALVLALALCACGTPPENVTSGAQSGAQGGGEPVETHPEISGTVTFAVRDNVLEQTRALLREFMTIYPNIRVEVQEFSSSDDLYTYLTTQSTAQNMPDVVLGWDNLSAFALQNWLYPLNEFLEADDETQYINQEILDGFTYEGQVYAVPSYLLFSSVVVNLDLLDELNLDVPGYDWTIDEFVELAKAATTTSTSGINHLESLDQYLMMQLQETGGQWGYDPATRTFNLTSGAFEQAERYVEDLRKVPQLVADDLRDPNVTANGGMDDYAKKFGANADGLADGKILIANQSTWDDTWLATSLEGINWDFYPIPGVTAESGKQIVHADYGMMLSTAQDPEAAFEVLKFFTYGKDGLLARMRLQEENAGGMFANNRFTVPASSHPEVAEMFANCTNVPEGVKYMYAHMDNAVKGDYSKVLPDYWKVVNDSIYQAIERIRKGEDPASVAAETEAKINNDFAASYAVFSEQMKQVQSDFEAMRAQ</sequence>
<dbReference type="PANTHER" id="PTHR43649:SF31">
    <property type="entry name" value="SN-GLYCEROL-3-PHOSPHATE-BINDING PERIPLASMIC PROTEIN UGPB"/>
    <property type="match status" value="1"/>
</dbReference>
<dbReference type="SUPFAM" id="SSF53850">
    <property type="entry name" value="Periplasmic binding protein-like II"/>
    <property type="match status" value="1"/>
</dbReference>
<evidence type="ECO:0000313" key="4">
    <source>
        <dbReference type="Proteomes" id="UP000824035"/>
    </source>
</evidence>
<dbReference type="Gene3D" id="3.40.190.10">
    <property type="entry name" value="Periplasmic binding protein-like II"/>
    <property type="match status" value="1"/>
</dbReference>
<accession>A0A9D2J0C1</accession>
<name>A0A9D2J0C1_9FIRM</name>
<organism evidence="3 4">
    <name type="scientific">Candidatus Allofournierella merdipullorum</name>
    <dbReference type="NCBI Taxonomy" id="2838595"/>
    <lineage>
        <taxon>Bacteria</taxon>
        <taxon>Bacillati</taxon>
        <taxon>Bacillota</taxon>
        <taxon>Clostridia</taxon>
        <taxon>Eubacteriales</taxon>
        <taxon>Oscillospiraceae</taxon>
        <taxon>Allofournierella</taxon>
    </lineage>
</organism>
<dbReference type="EMBL" id="DXBV01000118">
    <property type="protein sequence ID" value="HIZ31896.1"/>
    <property type="molecule type" value="Genomic_DNA"/>
</dbReference>
<comment type="caution">
    <text evidence="3">The sequence shown here is derived from an EMBL/GenBank/DDBJ whole genome shotgun (WGS) entry which is preliminary data.</text>
</comment>
<evidence type="ECO:0000313" key="3">
    <source>
        <dbReference type="EMBL" id="HIZ31896.1"/>
    </source>
</evidence>
<evidence type="ECO:0000256" key="1">
    <source>
        <dbReference type="ARBA" id="ARBA00008520"/>
    </source>
</evidence>
<keyword evidence="2" id="KW-0732">Signal</keyword>
<reference evidence="3" key="1">
    <citation type="journal article" date="2021" name="PeerJ">
        <title>Extensive microbial diversity within the chicken gut microbiome revealed by metagenomics and culture.</title>
        <authorList>
            <person name="Gilroy R."/>
            <person name="Ravi A."/>
            <person name="Getino M."/>
            <person name="Pursley I."/>
            <person name="Horton D.L."/>
            <person name="Alikhan N.F."/>
            <person name="Baker D."/>
            <person name="Gharbi K."/>
            <person name="Hall N."/>
            <person name="Watson M."/>
            <person name="Adriaenssens E.M."/>
            <person name="Foster-Nyarko E."/>
            <person name="Jarju S."/>
            <person name="Secka A."/>
            <person name="Antonio M."/>
            <person name="Oren A."/>
            <person name="Chaudhuri R.R."/>
            <person name="La Ragione R."/>
            <person name="Hildebrand F."/>
            <person name="Pallen M.J."/>
        </authorList>
    </citation>
    <scope>NUCLEOTIDE SEQUENCE</scope>
    <source>
        <strain evidence="3">ChiGjej4B4-18154</strain>
    </source>
</reference>
<dbReference type="InterPro" id="IPR050490">
    <property type="entry name" value="Bact_solute-bd_prot1"/>
</dbReference>
<proteinExistence type="inferred from homology"/>
<dbReference type="AlphaFoldDB" id="A0A9D2J0C1"/>
<gene>
    <name evidence="3" type="ORF">H9813_11790</name>
</gene>
<dbReference type="PROSITE" id="PS51257">
    <property type="entry name" value="PROKAR_LIPOPROTEIN"/>
    <property type="match status" value="1"/>
</dbReference>
<feature type="signal peptide" evidence="2">
    <location>
        <begin position="1"/>
        <end position="24"/>
    </location>
</feature>
<feature type="chain" id="PRO_5039521406" evidence="2">
    <location>
        <begin position="25"/>
        <end position="491"/>
    </location>
</feature>
<protein>
    <submittedName>
        <fullName evidence="3">Extracellular solute-binding protein</fullName>
    </submittedName>
</protein>
<evidence type="ECO:0000256" key="2">
    <source>
        <dbReference type="SAM" id="SignalP"/>
    </source>
</evidence>
<dbReference type="Proteomes" id="UP000824035">
    <property type="component" value="Unassembled WGS sequence"/>
</dbReference>
<comment type="similarity">
    <text evidence="1">Belongs to the bacterial solute-binding protein 1 family.</text>
</comment>
<reference evidence="3" key="2">
    <citation type="submission" date="2021-04" db="EMBL/GenBank/DDBJ databases">
        <authorList>
            <person name="Gilroy R."/>
        </authorList>
    </citation>
    <scope>NUCLEOTIDE SEQUENCE</scope>
    <source>
        <strain evidence="3">ChiGjej4B4-18154</strain>
    </source>
</reference>